<evidence type="ECO:0000256" key="2">
    <source>
        <dbReference type="ARBA" id="ARBA00022833"/>
    </source>
</evidence>
<dbReference type="Gene3D" id="3.10.110.10">
    <property type="entry name" value="Ubiquitin Conjugating Enzyme"/>
    <property type="match status" value="1"/>
</dbReference>
<evidence type="ECO:0000256" key="4">
    <source>
        <dbReference type="SAM" id="MobiDB-lite"/>
    </source>
</evidence>
<dbReference type="Proteomes" id="UP000267027">
    <property type="component" value="Unassembled WGS sequence"/>
</dbReference>
<dbReference type="Pfam" id="PF05773">
    <property type="entry name" value="RWD"/>
    <property type="match status" value="1"/>
</dbReference>
<keyword evidence="1 3" id="KW-0479">Metal-binding</keyword>
<dbReference type="GO" id="GO:0008270">
    <property type="term" value="F:zinc ion binding"/>
    <property type="evidence" value="ECO:0007669"/>
    <property type="project" value="UniProtKB-KW"/>
</dbReference>
<dbReference type="STRING" id="334426.A0A158PGK4"/>
<reference evidence="6 7" key="2">
    <citation type="submission" date="2018-11" db="EMBL/GenBank/DDBJ databases">
        <authorList>
            <consortium name="Pathogen Informatics"/>
        </authorList>
    </citation>
    <scope>NUCLEOTIDE SEQUENCE [LARGE SCALE GENOMIC DNA]</scope>
    <source>
        <strain evidence="6 7">Costa Rica</strain>
    </source>
</reference>
<evidence type="ECO:0000259" key="5">
    <source>
        <dbReference type="PROSITE" id="PS50089"/>
    </source>
</evidence>
<dbReference type="InterPro" id="IPR016135">
    <property type="entry name" value="UBQ-conjugating_enzyme/RWD"/>
</dbReference>
<evidence type="ECO:0000313" key="6">
    <source>
        <dbReference type="EMBL" id="VDM56916.1"/>
    </source>
</evidence>
<sequence>MNSEADYQKMTIAHLKDELSKRGITPDPKAKKSELIKLLQKVEDLLNDDVLNDVLPEKLIGDVSKPVKATTEVNSVTTTEPEKERPSAVAHDPLALDVRLKRAQRFGLPISVTDPLAKAKRAERFGINSLSSNESKAKRAERFGLNKEINTVNKNGSCDEETRRKLLNRAERFGLPVNKQGKTLTSSKDILAARAERFGLKTSGATNIGCECFKLQMEADVEVEALRAIFGDEITIESNLDNSLTIVRKKVRPKDQEGVSSASLVVEFELGIKARFKRIYPEIPPEVRLVNPRGISEESHRQLVGDINRMHCADFILEHQHSSSQLCPICLCPMMSGQVSSTPCDHYAHSDCLDLHAEYTRKQLGEKLSAREFKMCDDIDKSLRCPVCRVVIEEEIDPILPSSSHEHKQTSSLKDKSPNSPSQQGSHVEFDFDWEKWRQQQASLMVIYKKQKEKGGIIDLEEERRKTLVTEDTVVVLNRELNDMIIQSSASGSGTLIDNSCLGCTSADAAALDVSTSFVDPAPTNSCLDTMNRENHSSNRDMNKVRRFDERAEGGYQKKEHRGGEKRAFSKCTKKYALAMPDASVLKSKSTSVLTGGPRHAYNVQRSERHFVSGLTRGQHRGSSQHQSVVTWKASKSRKKSTIELCDVHE</sequence>
<dbReference type="InterPro" id="IPR006575">
    <property type="entry name" value="RWD_dom"/>
</dbReference>
<dbReference type="Gene3D" id="3.30.40.10">
    <property type="entry name" value="Zinc/RING finger domain, C3HC4 (zinc finger)"/>
    <property type="match status" value="1"/>
</dbReference>
<dbReference type="CDD" id="cd12935">
    <property type="entry name" value="LEM_like"/>
    <property type="match status" value="1"/>
</dbReference>
<feature type="domain" description="RING-type" evidence="5">
    <location>
        <begin position="327"/>
        <end position="389"/>
    </location>
</feature>
<dbReference type="GO" id="GO:0005634">
    <property type="term" value="C:nucleus"/>
    <property type="evidence" value="ECO:0007669"/>
    <property type="project" value="TreeGrafter"/>
</dbReference>
<keyword evidence="2" id="KW-0862">Zinc</keyword>
<dbReference type="GO" id="GO:0061630">
    <property type="term" value="F:ubiquitin protein ligase activity"/>
    <property type="evidence" value="ECO:0007669"/>
    <property type="project" value="InterPro"/>
</dbReference>
<dbReference type="WBParaSite" id="ACOC_0000533001-mRNA-1">
    <property type="protein sequence ID" value="ACOC_0000533001-mRNA-1"/>
    <property type="gene ID" value="ACOC_0000533001"/>
</dbReference>
<dbReference type="InterPro" id="IPR040746">
    <property type="entry name" value="THO1_MOS11_C"/>
</dbReference>
<evidence type="ECO:0000256" key="1">
    <source>
        <dbReference type="ARBA" id="ARBA00022771"/>
    </source>
</evidence>
<keyword evidence="1 3" id="KW-0863">Zinc-finger</keyword>
<accession>A0A158PGK4</accession>
<dbReference type="SUPFAM" id="SSF54495">
    <property type="entry name" value="UBC-like"/>
    <property type="match status" value="1"/>
</dbReference>
<dbReference type="GO" id="GO:0016567">
    <property type="term" value="P:protein ubiquitination"/>
    <property type="evidence" value="ECO:0007669"/>
    <property type="project" value="TreeGrafter"/>
</dbReference>
<keyword evidence="7" id="KW-1185">Reference proteome</keyword>
<gene>
    <name evidence="6" type="ORF">ACOC_LOCUS5331</name>
</gene>
<feature type="region of interest" description="Disordered" evidence="4">
    <location>
        <begin position="400"/>
        <end position="426"/>
    </location>
</feature>
<evidence type="ECO:0000313" key="7">
    <source>
        <dbReference type="Proteomes" id="UP000267027"/>
    </source>
</evidence>
<protein>
    <submittedName>
        <fullName evidence="8">RING-type domain-containing protein</fullName>
    </submittedName>
</protein>
<dbReference type="OrthoDB" id="432311at2759"/>
<proteinExistence type="predicted"/>
<dbReference type="PROSITE" id="PS50089">
    <property type="entry name" value="ZF_RING_2"/>
    <property type="match status" value="1"/>
</dbReference>
<evidence type="ECO:0000313" key="8">
    <source>
        <dbReference type="WBParaSite" id="ACOC_0000533001-mRNA-1"/>
    </source>
</evidence>
<name>A0A158PGK4_ANGCS</name>
<dbReference type="PANTHER" id="PTHR13198:SF4">
    <property type="entry name" value="E3 UBIQUITIN-PROTEIN LIGASE RNF25"/>
    <property type="match status" value="1"/>
</dbReference>
<evidence type="ECO:0000256" key="3">
    <source>
        <dbReference type="PROSITE-ProRule" id="PRU00175"/>
    </source>
</evidence>
<dbReference type="InterPro" id="IPR039133">
    <property type="entry name" value="RNF25"/>
</dbReference>
<dbReference type="SUPFAM" id="SSF57850">
    <property type="entry name" value="RING/U-box"/>
    <property type="match status" value="1"/>
</dbReference>
<dbReference type="PANTHER" id="PTHR13198">
    <property type="entry name" value="RING FINGER PROTEIN 25"/>
    <property type="match status" value="1"/>
</dbReference>
<dbReference type="Pfam" id="PF18592">
    <property type="entry name" value="Tho1_MOS11_C"/>
    <property type="match status" value="1"/>
</dbReference>
<dbReference type="InterPro" id="IPR001841">
    <property type="entry name" value="Znf_RING"/>
</dbReference>
<dbReference type="InterPro" id="IPR036361">
    <property type="entry name" value="SAP_dom_sf"/>
</dbReference>
<dbReference type="InterPro" id="IPR013083">
    <property type="entry name" value="Znf_RING/FYVE/PHD"/>
</dbReference>
<dbReference type="SMART" id="SM00184">
    <property type="entry name" value="RING"/>
    <property type="match status" value="1"/>
</dbReference>
<organism evidence="8">
    <name type="scientific">Angiostrongylus costaricensis</name>
    <name type="common">Nematode worm</name>
    <dbReference type="NCBI Taxonomy" id="334426"/>
    <lineage>
        <taxon>Eukaryota</taxon>
        <taxon>Metazoa</taxon>
        <taxon>Ecdysozoa</taxon>
        <taxon>Nematoda</taxon>
        <taxon>Chromadorea</taxon>
        <taxon>Rhabditida</taxon>
        <taxon>Rhabditina</taxon>
        <taxon>Rhabditomorpha</taxon>
        <taxon>Strongyloidea</taxon>
        <taxon>Metastrongylidae</taxon>
        <taxon>Angiostrongylus</taxon>
    </lineage>
</organism>
<reference evidence="8" key="1">
    <citation type="submission" date="2016-04" db="UniProtKB">
        <authorList>
            <consortium name="WormBaseParasite"/>
        </authorList>
    </citation>
    <scope>IDENTIFICATION</scope>
</reference>
<dbReference type="EMBL" id="UYYA01003864">
    <property type="protein sequence ID" value="VDM56916.1"/>
    <property type="molecule type" value="Genomic_DNA"/>
</dbReference>
<dbReference type="AlphaFoldDB" id="A0A158PGK4"/>
<dbReference type="OMA" id="ILQHCAD"/>
<dbReference type="Gene3D" id="1.10.720.30">
    <property type="entry name" value="SAP domain"/>
    <property type="match status" value="1"/>
</dbReference>
<feature type="compositionally biased region" description="Basic and acidic residues" evidence="4">
    <location>
        <begin position="404"/>
        <end position="417"/>
    </location>
</feature>